<evidence type="ECO:0000256" key="3">
    <source>
        <dbReference type="ARBA" id="ARBA00022475"/>
    </source>
</evidence>
<evidence type="ECO:0000256" key="4">
    <source>
        <dbReference type="ARBA" id="ARBA00022692"/>
    </source>
</evidence>
<dbReference type="InterPro" id="IPR005829">
    <property type="entry name" value="Sugar_transporter_CS"/>
</dbReference>
<dbReference type="InterPro" id="IPR011701">
    <property type="entry name" value="MFS"/>
</dbReference>
<dbReference type="PANTHER" id="PTHR43045">
    <property type="entry name" value="SHIKIMATE TRANSPORTER"/>
    <property type="match status" value="1"/>
</dbReference>
<feature type="transmembrane region" description="Helical" evidence="7">
    <location>
        <begin position="342"/>
        <end position="368"/>
    </location>
</feature>
<dbReference type="PROSITE" id="PS00217">
    <property type="entry name" value="SUGAR_TRANSPORT_2"/>
    <property type="match status" value="1"/>
</dbReference>
<feature type="transmembrane region" description="Helical" evidence="7">
    <location>
        <begin position="251"/>
        <end position="273"/>
    </location>
</feature>
<keyword evidence="4 7" id="KW-0812">Transmembrane</keyword>
<name>A0ABV8GGI8_9ACTN</name>
<comment type="subcellular location">
    <subcellularLocation>
        <location evidence="1">Cell membrane</location>
        <topology evidence="1">Multi-pass membrane protein</topology>
    </subcellularLocation>
</comment>
<evidence type="ECO:0000313" key="10">
    <source>
        <dbReference type="Proteomes" id="UP001595851"/>
    </source>
</evidence>
<organism evidence="9 10">
    <name type="scientific">Nonomuraea purpurea</name>
    <dbReference type="NCBI Taxonomy" id="1849276"/>
    <lineage>
        <taxon>Bacteria</taxon>
        <taxon>Bacillati</taxon>
        <taxon>Actinomycetota</taxon>
        <taxon>Actinomycetes</taxon>
        <taxon>Streptosporangiales</taxon>
        <taxon>Streptosporangiaceae</taxon>
        <taxon>Nonomuraea</taxon>
    </lineage>
</organism>
<feature type="transmembrane region" description="Helical" evidence="7">
    <location>
        <begin position="389"/>
        <end position="406"/>
    </location>
</feature>
<dbReference type="SUPFAM" id="SSF103473">
    <property type="entry name" value="MFS general substrate transporter"/>
    <property type="match status" value="1"/>
</dbReference>
<dbReference type="CDD" id="cd17369">
    <property type="entry name" value="MFS_ShiA_like"/>
    <property type="match status" value="1"/>
</dbReference>
<evidence type="ECO:0000256" key="1">
    <source>
        <dbReference type="ARBA" id="ARBA00004651"/>
    </source>
</evidence>
<feature type="transmembrane region" description="Helical" evidence="7">
    <location>
        <begin position="164"/>
        <end position="189"/>
    </location>
</feature>
<feature type="transmembrane region" description="Helical" evidence="7">
    <location>
        <begin position="127"/>
        <end position="152"/>
    </location>
</feature>
<dbReference type="PANTHER" id="PTHR43045:SF1">
    <property type="entry name" value="SHIKIMATE TRANSPORTER"/>
    <property type="match status" value="1"/>
</dbReference>
<dbReference type="PROSITE" id="PS50850">
    <property type="entry name" value="MFS"/>
    <property type="match status" value="1"/>
</dbReference>
<proteinExistence type="predicted"/>
<evidence type="ECO:0000256" key="7">
    <source>
        <dbReference type="SAM" id="Phobius"/>
    </source>
</evidence>
<dbReference type="InterPro" id="IPR036259">
    <property type="entry name" value="MFS_trans_sf"/>
</dbReference>
<dbReference type="EMBL" id="JBHSBI010000019">
    <property type="protein sequence ID" value="MFC4012039.1"/>
    <property type="molecule type" value="Genomic_DNA"/>
</dbReference>
<feature type="transmembrane region" description="Helical" evidence="7">
    <location>
        <begin position="97"/>
        <end position="115"/>
    </location>
</feature>
<feature type="transmembrane region" description="Helical" evidence="7">
    <location>
        <begin position="412"/>
        <end position="430"/>
    </location>
</feature>
<comment type="caution">
    <text evidence="9">The sequence shown here is derived from an EMBL/GenBank/DDBJ whole genome shotgun (WGS) entry which is preliminary data.</text>
</comment>
<dbReference type="Gene3D" id="1.20.1250.20">
    <property type="entry name" value="MFS general substrate transporter like domains"/>
    <property type="match status" value="2"/>
</dbReference>
<protein>
    <submittedName>
        <fullName evidence="9">MFS transporter</fullName>
    </submittedName>
</protein>
<feature type="transmembrane region" description="Helical" evidence="7">
    <location>
        <begin position="317"/>
        <end position="336"/>
    </location>
</feature>
<feature type="transmembrane region" description="Helical" evidence="7">
    <location>
        <begin position="285"/>
        <end position="305"/>
    </location>
</feature>
<evidence type="ECO:0000313" key="9">
    <source>
        <dbReference type="EMBL" id="MFC4012039.1"/>
    </source>
</evidence>
<keyword evidence="10" id="KW-1185">Reference proteome</keyword>
<dbReference type="Proteomes" id="UP001595851">
    <property type="component" value="Unassembled WGS sequence"/>
</dbReference>
<dbReference type="Pfam" id="PF07690">
    <property type="entry name" value="MFS_1"/>
    <property type="match status" value="1"/>
</dbReference>
<feature type="transmembrane region" description="Helical" evidence="7">
    <location>
        <begin position="65"/>
        <end position="85"/>
    </location>
</feature>
<feature type="transmembrane region" description="Helical" evidence="7">
    <location>
        <begin position="39"/>
        <end position="59"/>
    </location>
</feature>
<keyword evidence="3" id="KW-1003">Cell membrane</keyword>
<reference evidence="10" key="1">
    <citation type="journal article" date="2019" name="Int. J. Syst. Evol. Microbiol.">
        <title>The Global Catalogue of Microorganisms (GCM) 10K type strain sequencing project: providing services to taxonomists for standard genome sequencing and annotation.</title>
        <authorList>
            <consortium name="The Broad Institute Genomics Platform"/>
            <consortium name="The Broad Institute Genome Sequencing Center for Infectious Disease"/>
            <person name="Wu L."/>
            <person name="Ma J."/>
        </authorList>
    </citation>
    <scope>NUCLEOTIDE SEQUENCE [LARGE SCALE GENOMIC DNA]</scope>
    <source>
        <strain evidence="10">TBRC 1276</strain>
    </source>
</reference>
<feature type="transmembrane region" description="Helical" evidence="7">
    <location>
        <begin position="201"/>
        <end position="218"/>
    </location>
</feature>
<keyword evidence="6 7" id="KW-0472">Membrane</keyword>
<evidence type="ECO:0000256" key="6">
    <source>
        <dbReference type="ARBA" id="ARBA00023136"/>
    </source>
</evidence>
<dbReference type="InterPro" id="IPR020846">
    <property type="entry name" value="MFS_dom"/>
</dbReference>
<gene>
    <name evidence="9" type="ORF">ACFOY2_32730</name>
</gene>
<dbReference type="RefSeq" id="WP_379531966.1">
    <property type="nucleotide sequence ID" value="NZ_JBHSBI010000019.1"/>
</dbReference>
<evidence type="ECO:0000259" key="8">
    <source>
        <dbReference type="PROSITE" id="PS50850"/>
    </source>
</evidence>
<evidence type="ECO:0000256" key="2">
    <source>
        <dbReference type="ARBA" id="ARBA00022448"/>
    </source>
</evidence>
<accession>A0ABV8GGI8</accession>
<feature type="domain" description="Major facilitator superfamily (MFS) profile" evidence="8">
    <location>
        <begin position="24"/>
        <end position="434"/>
    </location>
</feature>
<evidence type="ECO:0000256" key="5">
    <source>
        <dbReference type="ARBA" id="ARBA00022989"/>
    </source>
</evidence>
<keyword evidence="5 7" id="KW-1133">Transmembrane helix</keyword>
<keyword evidence="2" id="KW-0813">Transport</keyword>
<sequence length="440" mass="46374">MTQDQADPRDTVAPAAEPASVKRAVVAGGVGSVLEWYDFFAYGTAASLVFGHVFFPNISSAGGTLAAFATYGVGFFARPVGGVVFSHFGDRVGRKTILVITLVMMGVATTLIGLLPSYEAIGIAAPIMLVVLRLVQGFAAGGELGGAIVLALEYSGAKRRGFNTSWMACGVIGGLLLSSAVFTVCTAVFSETAFREYGWRVPFLISILLVATGIYIRLRLEESPLFDEVRKSAPEVRVPVVEVVRTHKRSLLVVMGARLIDNGVFFIYSVYLLNYAQTTTSLSSTAALIGLSTSCVVALACVPWFATLSDRYGRRPVFMAGAGFSIVAAFPIFALATTGNPLLFGLALVLGISVGWGLVTSVVGAYFAELFPARLRYSGITLGREISSIFAGGLSPFIAAALLAATGSIWPVAGYAILLSAVSLVAVYFGPETYRLESLS</sequence>